<organism evidence="1 2">
    <name type="scientific">Bifidobacterium pseudocatenulatum</name>
    <dbReference type="NCBI Taxonomy" id="28026"/>
    <lineage>
        <taxon>Bacteria</taxon>
        <taxon>Bacillati</taxon>
        <taxon>Actinomycetota</taxon>
        <taxon>Actinomycetes</taxon>
        <taxon>Bifidobacteriales</taxon>
        <taxon>Bifidobacteriaceae</taxon>
        <taxon>Bifidobacterium</taxon>
    </lineage>
</organism>
<evidence type="ECO:0000313" key="2">
    <source>
        <dbReference type="Proteomes" id="UP000261031"/>
    </source>
</evidence>
<dbReference type="AlphaFoldDB" id="A0A3E5HQ48"/>
<dbReference type="EMBL" id="QSWD01000002">
    <property type="protein sequence ID" value="RGP03604.1"/>
    <property type="molecule type" value="Genomic_DNA"/>
</dbReference>
<dbReference type="Proteomes" id="UP000261031">
    <property type="component" value="Unassembled WGS sequence"/>
</dbReference>
<evidence type="ECO:0000313" key="1">
    <source>
        <dbReference type="EMBL" id="RGP03604.1"/>
    </source>
</evidence>
<reference evidence="1 2" key="1">
    <citation type="submission" date="2018-08" db="EMBL/GenBank/DDBJ databases">
        <title>A genome reference for cultivated species of the human gut microbiota.</title>
        <authorList>
            <person name="Zou Y."/>
            <person name="Xue W."/>
            <person name="Luo G."/>
        </authorList>
    </citation>
    <scope>NUCLEOTIDE SEQUENCE [LARGE SCALE GENOMIC DNA]</scope>
    <source>
        <strain evidence="1 2">OF05-12</strain>
    </source>
</reference>
<dbReference type="RefSeq" id="WP_117611911.1">
    <property type="nucleotide sequence ID" value="NZ_CABOGF010000001.1"/>
</dbReference>
<gene>
    <name evidence="1" type="ORF">DXA79_03725</name>
</gene>
<protein>
    <submittedName>
        <fullName evidence="1">Uncharacterized protein</fullName>
    </submittedName>
</protein>
<name>A0A3E5HQ48_BIFPS</name>
<accession>A0A3E5HQ48</accession>
<sequence length="65" mass="7751">MSMFANGALQMRVRKHQNETSDHHAEIEVSFFTTAGRTDFTFTKIDVQFMRRECNRILRELEENK</sequence>
<proteinExistence type="predicted"/>
<comment type="caution">
    <text evidence="1">The sequence shown here is derived from an EMBL/GenBank/DDBJ whole genome shotgun (WGS) entry which is preliminary data.</text>
</comment>